<feature type="site" description="Important for catalytic activity" evidence="7">
    <location>
        <position position="225"/>
    </location>
</feature>
<dbReference type="HAMAP" id="MF_02065">
    <property type="entry name" value="MltG"/>
    <property type="match status" value="1"/>
</dbReference>
<dbReference type="GO" id="GO:0009252">
    <property type="term" value="P:peptidoglycan biosynthetic process"/>
    <property type="evidence" value="ECO:0007669"/>
    <property type="project" value="UniProtKB-UniRule"/>
</dbReference>
<evidence type="ECO:0000313" key="8">
    <source>
        <dbReference type="EMBL" id="OUN88955.1"/>
    </source>
</evidence>
<dbReference type="GO" id="GO:0008932">
    <property type="term" value="F:lytic endotransglycosylase activity"/>
    <property type="evidence" value="ECO:0007669"/>
    <property type="project" value="UniProtKB-UniRule"/>
</dbReference>
<dbReference type="InterPro" id="IPR003770">
    <property type="entry name" value="MLTG-like"/>
</dbReference>
<gene>
    <name evidence="7" type="primary">mltG</name>
    <name evidence="8" type="ORF">B5G02_04120</name>
</gene>
<comment type="caution">
    <text evidence="8">The sequence shown here is derived from an EMBL/GenBank/DDBJ whole genome shotgun (WGS) entry which is preliminary data.</text>
</comment>
<evidence type="ECO:0000256" key="2">
    <source>
        <dbReference type="ARBA" id="ARBA00022692"/>
    </source>
</evidence>
<dbReference type="GO" id="GO:0005886">
    <property type="term" value="C:plasma membrane"/>
    <property type="evidence" value="ECO:0007669"/>
    <property type="project" value="UniProtKB-UniRule"/>
</dbReference>
<evidence type="ECO:0000256" key="6">
    <source>
        <dbReference type="ARBA" id="ARBA00023316"/>
    </source>
</evidence>
<dbReference type="AlphaFoldDB" id="A0A1Y3XTV7"/>
<dbReference type="Proteomes" id="UP000195781">
    <property type="component" value="Unassembled WGS sequence"/>
</dbReference>
<dbReference type="OrthoDB" id="9814591at2"/>
<dbReference type="Pfam" id="PF02618">
    <property type="entry name" value="YceG"/>
    <property type="match status" value="1"/>
</dbReference>
<keyword evidence="3 7" id="KW-1133">Transmembrane helix</keyword>
<evidence type="ECO:0000256" key="5">
    <source>
        <dbReference type="ARBA" id="ARBA00023239"/>
    </source>
</evidence>
<evidence type="ECO:0000256" key="7">
    <source>
        <dbReference type="HAMAP-Rule" id="MF_02065"/>
    </source>
</evidence>
<organism evidence="8 9">
    <name type="scientific">[Collinsella] massiliensis</name>
    <dbReference type="NCBI Taxonomy" id="1232426"/>
    <lineage>
        <taxon>Bacteria</taxon>
        <taxon>Bacillati</taxon>
        <taxon>Actinomycetota</taxon>
        <taxon>Coriobacteriia</taxon>
        <taxon>Coriobacteriales</taxon>
        <taxon>Coriobacteriaceae</taxon>
        <taxon>Enorma</taxon>
    </lineage>
</organism>
<sequence length="343" mass="37066">MSLVLGIVAIVAVAVLLFAFVIPAVTSLIAPGSEQAVEAGLEVEVNIPDGASGDQIAQILSESHVIDDPKVYYSTVRSMQADMLIKPGDYRFTTYQDPESVVQQLIDGPNIAGVTLTIQEGLTVDQTAARVEETYGIPAADFLAQAKASNYVDEYPFLEGAYNDSLEGYLYPKTYSLGENPTADEIIRAMLDQFQIETADLGLSEGANGLTSQELVTLASLIERETAQADERPLVASVIYNRLKEGMPLQIDAAIVYARGGGSDTVTYDDLEIDSPYNVYKNTGLTPGPICSPSVSSIEAALHPADTSYLYYVLSPDSDGHHNFSESYDEFLKNREAYESSLS</sequence>
<comment type="similarity">
    <text evidence="7">Belongs to the transglycosylase MltG family.</text>
</comment>
<accession>A0A1Y3XTV7</accession>
<reference evidence="9" key="1">
    <citation type="submission" date="2017-04" db="EMBL/GenBank/DDBJ databases">
        <title>Function of individual gut microbiota members based on whole genome sequencing of pure cultures obtained from chicken caecum.</title>
        <authorList>
            <person name="Medvecky M."/>
            <person name="Cejkova D."/>
            <person name="Polansky O."/>
            <person name="Karasova D."/>
            <person name="Kubasova T."/>
            <person name="Cizek A."/>
            <person name="Rychlik I."/>
        </authorList>
    </citation>
    <scope>NUCLEOTIDE SEQUENCE [LARGE SCALE GENOMIC DNA]</scope>
    <source>
        <strain evidence="9">An5</strain>
    </source>
</reference>
<dbReference type="EMBL" id="NFIE01000007">
    <property type="protein sequence ID" value="OUN88955.1"/>
    <property type="molecule type" value="Genomic_DNA"/>
</dbReference>
<evidence type="ECO:0000256" key="3">
    <source>
        <dbReference type="ARBA" id="ARBA00022989"/>
    </source>
</evidence>
<keyword evidence="5 7" id="KW-0456">Lyase</keyword>
<dbReference type="GO" id="GO:0071555">
    <property type="term" value="P:cell wall organization"/>
    <property type="evidence" value="ECO:0007669"/>
    <property type="project" value="UniProtKB-KW"/>
</dbReference>
<keyword evidence="6 7" id="KW-0961">Cell wall biogenesis/degradation</keyword>
<comment type="catalytic activity">
    <reaction evidence="7">
        <text>a peptidoglycan chain = a peptidoglycan chain with N-acetyl-1,6-anhydromuramyl-[peptide] at the reducing end + a peptidoglycan chain with N-acetylglucosamine at the non-reducing end.</text>
        <dbReference type="EC" id="4.2.2.29"/>
    </reaction>
</comment>
<dbReference type="PANTHER" id="PTHR30518:SF2">
    <property type="entry name" value="ENDOLYTIC MUREIN TRANSGLYCOSYLASE"/>
    <property type="match status" value="1"/>
</dbReference>
<evidence type="ECO:0000256" key="1">
    <source>
        <dbReference type="ARBA" id="ARBA00022475"/>
    </source>
</evidence>
<name>A0A1Y3XTV7_9ACTN</name>
<evidence type="ECO:0000313" key="9">
    <source>
        <dbReference type="Proteomes" id="UP000195781"/>
    </source>
</evidence>
<dbReference type="NCBIfam" id="TIGR00247">
    <property type="entry name" value="endolytic transglycosylase MltG"/>
    <property type="match status" value="1"/>
</dbReference>
<proteinExistence type="inferred from homology"/>
<protein>
    <recommendedName>
        <fullName evidence="7">Endolytic murein transglycosylase</fullName>
        <ecNumber evidence="7">4.2.2.29</ecNumber>
    </recommendedName>
    <alternativeName>
        <fullName evidence="7">Peptidoglycan lytic transglycosylase</fullName>
    </alternativeName>
    <alternativeName>
        <fullName evidence="7">Peptidoglycan polymerization terminase</fullName>
    </alternativeName>
</protein>
<keyword evidence="2 7" id="KW-0812">Transmembrane</keyword>
<evidence type="ECO:0000256" key="4">
    <source>
        <dbReference type="ARBA" id="ARBA00023136"/>
    </source>
</evidence>
<dbReference type="Gene3D" id="3.30.1490.480">
    <property type="entry name" value="Endolytic murein transglycosylase"/>
    <property type="match status" value="1"/>
</dbReference>
<keyword evidence="1 7" id="KW-1003">Cell membrane</keyword>
<comment type="function">
    <text evidence="7">Functions as a peptidoglycan terminase that cleaves nascent peptidoglycan strands endolytically to terminate their elongation.</text>
</comment>
<keyword evidence="9" id="KW-1185">Reference proteome</keyword>
<dbReference type="PANTHER" id="PTHR30518">
    <property type="entry name" value="ENDOLYTIC MUREIN TRANSGLYCOSYLASE"/>
    <property type="match status" value="1"/>
</dbReference>
<dbReference type="CDD" id="cd08010">
    <property type="entry name" value="MltG_like"/>
    <property type="match status" value="1"/>
</dbReference>
<keyword evidence="4 7" id="KW-0472">Membrane</keyword>
<dbReference type="EC" id="4.2.2.29" evidence="7"/>